<dbReference type="STRING" id="1149755.A0A2J6RJC0"/>
<accession>A0A2J6RJC0</accession>
<dbReference type="Pfam" id="PF25053">
    <property type="entry name" value="DUF7791"/>
    <property type="match status" value="1"/>
</dbReference>
<feature type="domain" description="Nephrocystin 3-like N-terminal" evidence="2">
    <location>
        <begin position="32"/>
        <end position="199"/>
    </location>
</feature>
<protein>
    <submittedName>
        <fullName evidence="4">Uncharacterized protein</fullName>
    </submittedName>
</protein>
<dbReference type="OrthoDB" id="443402at2759"/>
<dbReference type="InterPro" id="IPR056693">
    <property type="entry name" value="DUF7791"/>
</dbReference>
<gene>
    <name evidence="4" type="ORF">L207DRAFT_461057</name>
</gene>
<keyword evidence="1" id="KW-0677">Repeat</keyword>
<organism evidence="4 5">
    <name type="scientific">Hyaloscypha variabilis (strain UAMH 11265 / GT02V1 / F)</name>
    <name type="common">Meliniomyces variabilis</name>
    <dbReference type="NCBI Taxonomy" id="1149755"/>
    <lineage>
        <taxon>Eukaryota</taxon>
        <taxon>Fungi</taxon>
        <taxon>Dikarya</taxon>
        <taxon>Ascomycota</taxon>
        <taxon>Pezizomycotina</taxon>
        <taxon>Leotiomycetes</taxon>
        <taxon>Helotiales</taxon>
        <taxon>Hyaloscyphaceae</taxon>
        <taxon>Hyaloscypha</taxon>
        <taxon>Hyaloscypha variabilis</taxon>
    </lineage>
</organism>
<dbReference type="PANTHER" id="PTHR10039:SF5">
    <property type="entry name" value="NACHT DOMAIN-CONTAINING PROTEIN"/>
    <property type="match status" value="1"/>
</dbReference>
<dbReference type="AlphaFoldDB" id="A0A2J6RJC0"/>
<feature type="domain" description="DUF7791" evidence="3">
    <location>
        <begin position="309"/>
        <end position="447"/>
    </location>
</feature>
<feature type="non-terminal residue" evidence="4">
    <location>
        <position position="512"/>
    </location>
</feature>
<evidence type="ECO:0000259" key="3">
    <source>
        <dbReference type="Pfam" id="PF25053"/>
    </source>
</evidence>
<evidence type="ECO:0000259" key="2">
    <source>
        <dbReference type="Pfam" id="PF24883"/>
    </source>
</evidence>
<evidence type="ECO:0000313" key="4">
    <source>
        <dbReference type="EMBL" id="PMD38598.1"/>
    </source>
</evidence>
<reference evidence="4 5" key="1">
    <citation type="submission" date="2016-04" db="EMBL/GenBank/DDBJ databases">
        <title>A degradative enzymes factory behind the ericoid mycorrhizal symbiosis.</title>
        <authorList>
            <consortium name="DOE Joint Genome Institute"/>
            <person name="Martino E."/>
            <person name="Morin E."/>
            <person name="Grelet G."/>
            <person name="Kuo A."/>
            <person name="Kohler A."/>
            <person name="Daghino S."/>
            <person name="Barry K."/>
            <person name="Choi C."/>
            <person name="Cichocki N."/>
            <person name="Clum A."/>
            <person name="Copeland A."/>
            <person name="Hainaut M."/>
            <person name="Haridas S."/>
            <person name="Labutti K."/>
            <person name="Lindquist E."/>
            <person name="Lipzen A."/>
            <person name="Khouja H.-R."/>
            <person name="Murat C."/>
            <person name="Ohm R."/>
            <person name="Olson A."/>
            <person name="Spatafora J."/>
            <person name="Veneault-Fourrey C."/>
            <person name="Henrissat B."/>
            <person name="Grigoriev I."/>
            <person name="Martin F."/>
            <person name="Perotto S."/>
        </authorList>
    </citation>
    <scope>NUCLEOTIDE SEQUENCE [LARGE SCALE GENOMIC DNA]</scope>
    <source>
        <strain evidence="4 5">F</strain>
    </source>
</reference>
<proteinExistence type="predicted"/>
<dbReference type="EMBL" id="KZ613947">
    <property type="protein sequence ID" value="PMD38598.1"/>
    <property type="molecule type" value="Genomic_DNA"/>
</dbReference>
<dbReference type="Proteomes" id="UP000235786">
    <property type="component" value="Unassembled WGS sequence"/>
</dbReference>
<dbReference type="Gene3D" id="3.40.50.300">
    <property type="entry name" value="P-loop containing nucleotide triphosphate hydrolases"/>
    <property type="match status" value="1"/>
</dbReference>
<evidence type="ECO:0000313" key="5">
    <source>
        <dbReference type="Proteomes" id="UP000235786"/>
    </source>
</evidence>
<dbReference type="SUPFAM" id="SSF52540">
    <property type="entry name" value="P-loop containing nucleoside triphosphate hydrolases"/>
    <property type="match status" value="1"/>
</dbReference>
<dbReference type="Pfam" id="PF24883">
    <property type="entry name" value="NPHP3_N"/>
    <property type="match status" value="1"/>
</dbReference>
<sequence length="512" mass="59118">MMCEREAEIDGTYEQTFNWIFEDPKACGKPWANFQKWLREDSGCYWVEGKAGSGKSTLMKFISANPKTQELLKEWAGECELMTGSYFFWLAGTSLQKNQEGLLRALLHTILSKRRGLISRVFPKLYDILLTRYAAPVTFILAELREAFRALSRENLGNLKICFFVDGLDEFVGLPQDILSLFVESTGKSSILKMVLSSRPEPEFKEAFREYPSLRLEDLTGEDIKNYVTSKLHAHRRMRQLESQDPIAATSFFSAVINRASGVFLWVVIVVRSLLEGLSDGSYLVELEAIVNGYPRELRDLYEHMFGRLKPSQRVQSSKLFQCVIGCLEVEEDLPSPIRLSYMDQDQPLSSTQVPVEFMSFEKLKERHAIIDDRLRSRCCGLLEVHYGGKSAVSHGEIQDIGESRIKFLHRSVSEFLKEPDILATIQAETQDTRFNAFEHNMASILFFLKSRQFFRITNHRQWSGYVQQLKYFWIYLYLCENSIGYQYLSAYIAEFDSVLIKLWNNPSFSKT</sequence>
<evidence type="ECO:0000256" key="1">
    <source>
        <dbReference type="ARBA" id="ARBA00022737"/>
    </source>
</evidence>
<dbReference type="InterPro" id="IPR056884">
    <property type="entry name" value="NPHP3-like_N"/>
</dbReference>
<keyword evidence="5" id="KW-1185">Reference proteome</keyword>
<name>A0A2J6RJC0_HYAVF</name>
<dbReference type="InterPro" id="IPR027417">
    <property type="entry name" value="P-loop_NTPase"/>
</dbReference>
<dbReference type="PANTHER" id="PTHR10039">
    <property type="entry name" value="AMELOGENIN"/>
    <property type="match status" value="1"/>
</dbReference>